<feature type="compositionally biased region" description="Polar residues" evidence="4">
    <location>
        <begin position="335"/>
        <end position="370"/>
    </location>
</feature>
<feature type="compositionally biased region" description="Low complexity" evidence="4">
    <location>
        <begin position="611"/>
        <end position="621"/>
    </location>
</feature>
<feature type="compositionally biased region" description="Low complexity" evidence="4">
    <location>
        <begin position="176"/>
        <end position="193"/>
    </location>
</feature>
<dbReference type="PROSITE" id="PS50195">
    <property type="entry name" value="PX"/>
    <property type="match status" value="1"/>
</dbReference>
<evidence type="ECO:0000256" key="1">
    <source>
        <dbReference type="ARBA" id="ARBA00022443"/>
    </source>
</evidence>
<feature type="region of interest" description="Disordered" evidence="4">
    <location>
        <begin position="132"/>
        <end position="209"/>
    </location>
</feature>
<dbReference type="SUPFAM" id="SSF50044">
    <property type="entry name" value="SH3-domain"/>
    <property type="match status" value="2"/>
</dbReference>
<gene>
    <name evidence="7" type="primary">BEM1</name>
    <name evidence="7" type="ORF">Q8F55_006510</name>
</gene>
<dbReference type="InterPro" id="IPR001683">
    <property type="entry name" value="PX_dom"/>
</dbReference>
<dbReference type="Proteomes" id="UP001565368">
    <property type="component" value="Unassembled WGS sequence"/>
</dbReference>
<dbReference type="InterPro" id="IPR035549">
    <property type="entry name" value="Bem1/Scd2_SH3_2"/>
</dbReference>
<feature type="domain" description="SH3" evidence="5">
    <location>
        <begin position="212"/>
        <end position="274"/>
    </location>
</feature>
<sequence>MKSLRRSLNNGHHHHGHGHGNAGPSAQHAPQGSQGGWSGGYPNNNHIAADDPVAGSGAFINPIARPTEKVAPPQKVIKALNSHRSTNPQELSYQKGDFWYVTGEREGWYEALNPITGSRGLVPKSDFEEFAKGGRQNAPAGSGSQSGEGAGSTSPTSPVATLSDHARSLSRSAGGQHQQQLQQLQQQQPAQLQNAGPGSPTMGLNSPTKKKTQPLYAIVQYDFHAERPDELEAKAGEPIVVIAQSNHEWFVAKPIGRLGGPGLIPVAFVEIRDPISGKPIEVFPSTIPQVEEWKKATAEYKAAAIPLGRLDLAPDQHVPNSPYAAAAQAAALAQGDSQTSEASHQSNARSGSPSSATRRQPSPPISNHTALTGYRPEQDQMLPAGELVQLGVPSFHNESGNYWFRLHCTFVPDDQTQTAYTLILYRTYEDFYDFQITLLDTFPTEAGRQLPGEEDRTPPPRILPYMPGPVDEPIDDELTEYRRDELDSYVRALLDLRAHGAGYILRHELIRTFFAAKYGDYCEESPRADAVEELQERLGDLSFESGPPSSSTSAAAIHHLPFGARQGSDPNVTNQHDPTAPLQPWTQNQAVRNNSPLQDEYLPGLGIAPGTSSNHARNASTTTASTNATVLANQQQSSASHQNGGWANTSGSHSAGSNSFGAATAHIPPQQPVAPPVAAVAPPPPQLPAAAVAPAPAGPPRPPAKPSTSFIKIKIYDRKTDDLIALRVHPTVGFADLLDKVRARLGPEINVLQYRLGGSGPASQQANAPQRPIRDDHELSEWINTKDQKMVLYAEQ</sequence>
<feature type="region of interest" description="Disordered" evidence="4">
    <location>
        <begin position="562"/>
        <end position="584"/>
    </location>
</feature>
<evidence type="ECO:0000256" key="2">
    <source>
        <dbReference type="ARBA" id="ARBA00022737"/>
    </source>
</evidence>
<keyword evidence="1 3" id="KW-0728">SH3 domain</keyword>
<proteinExistence type="predicted"/>
<feature type="region of interest" description="Disordered" evidence="4">
    <location>
        <begin position="596"/>
        <end position="621"/>
    </location>
</feature>
<dbReference type="InterPro" id="IPR051228">
    <property type="entry name" value="NADPH_Oxidase/PX-Domain"/>
</dbReference>
<dbReference type="Pfam" id="PF07653">
    <property type="entry name" value="SH3_2"/>
    <property type="match status" value="1"/>
</dbReference>
<dbReference type="EMBL" id="JBBXJM010000005">
    <property type="protein sequence ID" value="KAL1407097.1"/>
    <property type="molecule type" value="Genomic_DNA"/>
</dbReference>
<dbReference type="SUPFAM" id="SSF64268">
    <property type="entry name" value="PX domain"/>
    <property type="match status" value="1"/>
</dbReference>
<feature type="compositionally biased region" description="Pro residues" evidence="4">
    <location>
        <begin position="669"/>
        <end position="681"/>
    </location>
</feature>
<protein>
    <submittedName>
        <fullName evidence="7">Bud emergence protein 1</fullName>
    </submittedName>
</protein>
<feature type="region of interest" description="Disordered" evidence="4">
    <location>
        <begin position="634"/>
        <end position="681"/>
    </location>
</feature>
<dbReference type="RefSeq" id="XP_069207041.1">
    <property type="nucleotide sequence ID" value="XM_069354970.1"/>
</dbReference>
<evidence type="ECO:0000313" key="7">
    <source>
        <dbReference type="EMBL" id="KAL1407097.1"/>
    </source>
</evidence>
<name>A0ABR3PXC3_9TREE</name>
<dbReference type="Pfam" id="PF00018">
    <property type="entry name" value="SH3_1"/>
    <property type="match status" value="1"/>
</dbReference>
<reference evidence="7 8" key="1">
    <citation type="submission" date="2023-08" db="EMBL/GenBank/DDBJ databases">
        <title>Annotated Genome Sequence of Vanrija albida AlHP1.</title>
        <authorList>
            <person name="Herzog R."/>
        </authorList>
    </citation>
    <scope>NUCLEOTIDE SEQUENCE [LARGE SCALE GENOMIC DNA]</scope>
    <source>
        <strain evidence="7 8">AlHP1</strain>
    </source>
</reference>
<evidence type="ECO:0000259" key="5">
    <source>
        <dbReference type="PROSITE" id="PS50002"/>
    </source>
</evidence>
<dbReference type="InterPro" id="IPR036871">
    <property type="entry name" value="PX_dom_sf"/>
</dbReference>
<feature type="compositionally biased region" description="Low complexity" evidence="4">
    <location>
        <begin position="634"/>
        <end position="643"/>
    </location>
</feature>
<dbReference type="PROSITE" id="PS50002">
    <property type="entry name" value="SH3"/>
    <property type="match status" value="2"/>
</dbReference>
<dbReference type="Gene3D" id="3.10.20.90">
    <property type="entry name" value="Phosphatidylinositol 3-kinase Catalytic Subunit, Chain A, domain 1"/>
    <property type="match status" value="1"/>
</dbReference>
<organism evidence="7 8">
    <name type="scientific">Vanrija albida</name>
    <dbReference type="NCBI Taxonomy" id="181172"/>
    <lineage>
        <taxon>Eukaryota</taxon>
        <taxon>Fungi</taxon>
        <taxon>Dikarya</taxon>
        <taxon>Basidiomycota</taxon>
        <taxon>Agaricomycotina</taxon>
        <taxon>Tremellomycetes</taxon>
        <taxon>Trichosporonales</taxon>
        <taxon>Trichosporonaceae</taxon>
        <taxon>Vanrija</taxon>
    </lineage>
</organism>
<dbReference type="InterPro" id="IPR001452">
    <property type="entry name" value="SH3_domain"/>
</dbReference>
<feature type="domain" description="PX" evidence="6">
    <location>
        <begin position="382"/>
        <end position="521"/>
    </location>
</feature>
<feature type="compositionally biased region" description="Polar residues" evidence="4">
    <location>
        <begin position="568"/>
        <end position="577"/>
    </location>
</feature>
<keyword evidence="8" id="KW-1185">Reference proteome</keyword>
<dbReference type="CDD" id="cd11879">
    <property type="entry name" value="SH3_Bem1p_2"/>
    <property type="match status" value="1"/>
</dbReference>
<dbReference type="Gene3D" id="2.30.30.40">
    <property type="entry name" value="SH3 Domains"/>
    <property type="match status" value="2"/>
</dbReference>
<feature type="domain" description="SH3" evidence="5">
    <location>
        <begin position="72"/>
        <end position="132"/>
    </location>
</feature>
<keyword evidence="2" id="KW-0677">Repeat</keyword>
<dbReference type="GeneID" id="95987553"/>
<dbReference type="InterPro" id="IPR036028">
    <property type="entry name" value="SH3-like_dom_sf"/>
</dbReference>
<evidence type="ECO:0000256" key="3">
    <source>
        <dbReference type="PROSITE-ProRule" id="PRU00192"/>
    </source>
</evidence>
<dbReference type="SUPFAM" id="SSF54277">
    <property type="entry name" value="CAD &amp; PB1 domains"/>
    <property type="match status" value="1"/>
</dbReference>
<dbReference type="Pfam" id="PF00787">
    <property type="entry name" value="PX"/>
    <property type="match status" value="1"/>
</dbReference>
<feature type="compositionally biased region" description="Polar residues" evidence="4">
    <location>
        <begin position="645"/>
        <end position="661"/>
    </location>
</feature>
<dbReference type="SMART" id="SM00326">
    <property type="entry name" value="SH3"/>
    <property type="match status" value="2"/>
</dbReference>
<dbReference type="PANTHER" id="PTHR15706">
    <property type="entry name" value="SH3 MULTIPLE DOMAIN"/>
    <property type="match status" value="1"/>
</dbReference>
<accession>A0ABR3PXC3</accession>
<evidence type="ECO:0000313" key="8">
    <source>
        <dbReference type="Proteomes" id="UP001565368"/>
    </source>
</evidence>
<feature type="region of interest" description="Disordered" evidence="4">
    <location>
        <begin position="446"/>
        <end position="470"/>
    </location>
</feature>
<feature type="region of interest" description="Disordered" evidence="4">
    <location>
        <begin position="1"/>
        <end position="53"/>
    </location>
</feature>
<dbReference type="InterPro" id="IPR035550">
    <property type="entry name" value="Bem1/Scd2_PX"/>
</dbReference>
<dbReference type="CDD" id="cd06890">
    <property type="entry name" value="PX_Bem1p"/>
    <property type="match status" value="1"/>
</dbReference>
<evidence type="ECO:0000259" key="6">
    <source>
        <dbReference type="PROSITE" id="PS50195"/>
    </source>
</evidence>
<feature type="compositionally biased region" description="Low complexity" evidence="4">
    <location>
        <begin position="324"/>
        <end position="334"/>
    </location>
</feature>
<dbReference type="PANTHER" id="PTHR15706:SF2">
    <property type="entry name" value="SH3 AND PX DOMAIN-CONTAINING PROTEIN 2A"/>
    <property type="match status" value="1"/>
</dbReference>
<evidence type="ECO:0000256" key="4">
    <source>
        <dbReference type="SAM" id="MobiDB-lite"/>
    </source>
</evidence>
<dbReference type="Gene3D" id="3.30.1520.10">
    <property type="entry name" value="Phox-like domain"/>
    <property type="match status" value="1"/>
</dbReference>
<feature type="region of interest" description="Disordered" evidence="4">
    <location>
        <begin position="324"/>
        <end position="371"/>
    </location>
</feature>
<comment type="caution">
    <text evidence="7">The sequence shown here is derived from an EMBL/GenBank/DDBJ whole genome shotgun (WGS) entry which is preliminary data.</text>
</comment>